<comment type="caution">
    <text evidence="1">The sequence shown here is derived from an EMBL/GenBank/DDBJ whole genome shotgun (WGS) entry which is preliminary data.</text>
</comment>
<gene>
    <name evidence="1" type="ORF">EVA_05033</name>
</gene>
<reference evidence="1" key="1">
    <citation type="journal article" date="2012" name="PLoS ONE">
        <title>Gene sets for utilization of primary and secondary nutrition supplies in the distal gut of endangered iberian lynx.</title>
        <authorList>
            <person name="Alcaide M."/>
            <person name="Messina E."/>
            <person name="Richter M."/>
            <person name="Bargiela R."/>
            <person name="Peplies J."/>
            <person name="Huws S.A."/>
            <person name="Newbold C.J."/>
            <person name="Golyshin P.N."/>
            <person name="Simon M.A."/>
            <person name="Lopez G."/>
            <person name="Yakimov M.M."/>
            <person name="Ferrer M."/>
        </authorList>
    </citation>
    <scope>NUCLEOTIDE SEQUENCE</scope>
</reference>
<evidence type="ECO:0000313" key="1">
    <source>
        <dbReference type="EMBL" id="EJX06858.1"/>
    </source>
</evidence>
<sequence length="262" mass="28411">MRIYGVVGQGNGHVRLPRAGEVLLAQEHVAFLALQVVEGRHAEVHQYSITLHDGSQQRFGARTHQGTQVDVTFADVARQRRADDGIAQFQFGLVQVGAAHAHRCFGGLVGSNGIVQVQLAGRILFIQRSDTFQVALGLQRLCLVLLQLGASLVCLGAVLVLVDDEQHLVLVHVGTFGKLHLFQIAFHTGTHFDELLGAHTAYVFAVDFDVILSGGSNDNSGKFGLGRGTTGGNQIDADYQADTYYCNGCSFLLQRNLFLCKK</sequence>
<dbReference type="AlphaFoldDB" id="J9GVD5"/>
<organism evidence="1">
    <name type="scientific">gut metagenome</name>
    <dbReference type="NCBI Taxonomy" id="749906"/>
    <lineage>
        <taxon>unclassified sequences</taxon>
        <taxon>metagenomes</taxon>
        <taxon>organismal metagenomes</taxon>
    </lineage>
</organism>
<protein>
    <submittedName>
        <fullName evidence="1">Uncharacterized protein</fullName>
    </submittedName>
</protein>
<accession>J9GVD5</accession>
<name>J9GVD5_9ZZZZ</name>
<dbReference type="EMBL" id="AMCI01001038">
    <property type="protein sequence ID" value="EJX06858.1"/>
    <property type="molecule type" value="Genomic_DNA"/>
</dbReference>
<proteinExistence type="predicted"/>